<dbReference type="InterPro" id="IPR029751">
    <property type="entry name" value="Ribosomal_L25_dom"/>
</dbReference>
<reference evidence="4" key="1">
    <citation type="submission" date="2021-06" db="EMBL/GenBank/DDBJ databases">
        <authorList>
            <person name="Criscuolo A."/>
        </authorList>
    </citation>
    <scope>NUCLEOTIDE SEQUENCE</scope>
    <source>
        <strain evidence="4">CIP111600</strain>
    </source>
</reference>
<dbReference type="PANTHER" id="PTHR33284">
    <property type="entry name" value="RIBOSOMAL PROTEIN L25/GLN-TRNA SYNTHETASE, ANTI-CODON-BINDING DOMAIN-CONTAINING PROTEIN"/>
    <property type="match status" value="1"/>
</dbReference>
<dbReference type="InterPro" id="IPR020930">
    <property type="entry name" value="Ribosomal_uL5_bac-type"/>
</dbReference>
<dbReference type="Pfam" id="PF01386">
    <property type="entry name" value="Ribosomal_L25p"/>
    <property type="match status" value="1"/>
</dbReference>
<evidence type="ECO:0000259" key="3">
    <source>
        <dbReference type="Pfam" id="PF14693"/>
    </source>
</evidence>
<comment type="caution">
    <text evidence="4">The sequence shown here is derived from an EMBL/GenBank/DDBJ whole genome shotgun (WGS) entry which is preliminary data.</text>
</comment>
<comment type="function">
    <text evidence="1">This is one of the proteins that binds to the 5S RNA in the ribosome where it forms part of the central protuberance.</text>
</comment>
<keyword evidence="1" id="KW-0689">Ribosomal protein</keyword>
<dbReference type="HAMAP" id="MF_01334">
    <property type="entry name" value="Ribosomal_bL25_CTC"/>
    <property type="match status" value="1"/>
</dbReference>
<dbReference type="CDD" id="cd00495">
    <property type="entry name" value="Ribosomal_L25_TL5_CTC"/>
    <property type="match status" value="1"/>
</dbReference>
<comment type="similarity">
    <text evidence="1">Belongs to the bacterial ribosomal protein bL25 family. CTC subfamily.</text>
</comment>
<feature type="domain" description="Large ribosomal subunit protein bL25 beta" evidence="3">
    <location>
        <begin position="100"/>
        <end position="181"/>
    </location>
</feature>
<name>A0A916NPQ0_9BACL</name>
<proteinExistence type="inferred from homology"/>
<dbReference type="Pfam" id="PF14693">
    <property type="entry name" value="Ribosomal_TL5_C"/>
    <property type="match status" value="1"/>
</dbReference>
<organism evidence="4 5">
    <name type="scientific">Paenibacillus solanacearum</name>
    <dbReference type="NCBI Taxonomy" id="2048548"/>
    <lineage>
        <taxon>Bacteria</taxon>
        <taxon>Bacillati</taxon>
        <taxon>Bacillota</taxon>
        <taxon>Bacilli</taxon>
        <taxon>Bacillales</taxon>
        <taxon>Paenibacillaceae</taxon>
        <taxon>Paenibacillus</taxon>
    </lineage>
</organism>
<dbReference type="InterPro" id="IPR020057">
    <property type="entry name" value="Ribosomal_bL25_b-dom"/>
</dbReference>
<evidence type="ECO:0000313" key="4">
    <source>
        <dbReference type="EMBL" id="CAG7622826.1"/>
    </source>
</evidence>
<keyword evidence="5" id="KW-1185">Reference proteome</keyword>
<dbReference type="GO" id="GO:0003735">
    <property type="term" value="F:structural constituent of ribosome"/>
    <property type="evidence" value="ECO:0007669"/>
    <property type="project" value="InterPro"/>
</dbReference>
<dbReference type="GO" id="GO:0022625">
    <property type="term" value="C:cytosolic large ribosomal subunit"/>
    <property type="evidence" value="ECO:0007669"/>
    <property type="project" value="TreeGrafter"/>
</dbReference>
<dbReference type="NCBIfam" id="TIGR00731">
    <property type="entry name" value="bL25_bact_ctc"/>
    <property type="match status" value="1"/>
</dbReference>
<keyword evidence="1" id="KW-0694">RNA-binding</keyword>
<dbReference type="GO" id="GO:0008097">
    <property type="term" value="F:5S rRNA binding"/>
    <property type="evidence" value="ECO:0007669"/>
    <property type="project" value="InterPro"/>
</dbReference>
<protein>
    <recommendedName>
        <fullName evidence="1">Large ribosomal subunit protein bL25</fullName>
    </recommendedName>
    <alternativeName>
        <fullName evidence="1">General stress protein CTC</fullName>
    </alternativeName>
</protein>
<gene>
    <name evidence="4" type="primary">ctc_1</name>
    <name evidence="1" type="synonym">ctc</name>
    <name evidence="1" type="synonym">rplY</name>
    <name evidence="4" type="ORF">PAESOLCIP111_02448</name>
</gene>
<sequence>MTTYFQAEQRNHLNSSGLRNLRRAGRLPGIVFGKQAANRMIHIPTIQFQKWMKLGASGFIELRLDGQESVTVLLEDFQRDPVTRELLHVDFQQVQSGEIVRTKIPLKFKGTPIGTKQGAVVQIQCAFIEVEALPGHLPTSVEFDISGMEPGSSLQVKDAVFSPDVTVISDEKEILLSVVKP</sequence>
<dbReference type="PANTHER" id="PTHR33284:SF1">
    <property type="entry name" value="RIBOSOMAL PROTEIN L25_GLN-TRNA SYNTHETASE, ANTI-CODON-BINDING DOMAIN-CONTAINING PROTEIN"/>
    <property type="match status" value="1"/>
</dbReference>
<dbReference type="InterPro" id="IPR001021">
    <property type="entry name" value="Ribosomal_bL25_long"/>
</dbReference>
<evidence type="ECO:0000256" key="1">
    <source>
        <dbReference type="HAMAP-Rule" id="MF_01334"/>
    </source>
</evidence>
<dbReference type="Proteomes" id="UP000693672">
    <property type="component" value="Unassembled WGS sequence"/>
</dbReference>
<comment type="subunit">
    <text evidence="1">Part of the 50S ribosomal subunit; part of the 5S rRNA/L5/L18/L25 subcomplex. Contacts the 5S rRNA. Binds to the 5S rRNA independently of L5 and L18.</text>
</comment>
<evidence type="ECO:0000313" key="5">
    <source>
        <dbReference type="Proteomes" id="UP000693672"/>
    </source>
</evidence>
<evidence type="ECO:0000259" key="2">
    <source>
        <dbReference type="Pfam" id="PF01386"/>
    </source>
</evidence>
<dbReference type="GO" id="GO:0006412">
    <property type="term" value="P:translation"/>
    <property type="evidence" value="ECO:0007669"/>
    <property type="project" value="UniProtKB-UniRule"/>
</dbReference>
<dbReference type="AlphaFoldDB" id="A0A916NPQ0"/>
<keyword evidence="1" id="KW-0687">Ribonucleoprotein</keyword>
<dbReference type="EMBL" id="CAJVAS010000009">
    <property type="protein sequence ID" value="CAG7622826.1"/>
    <property type="molecule type" value="Genomic_DNA"/>
</dbReference>
<feature type="domain" description="Large ribosomal subunit protein bL25 L25" evidence="2">
    <location>
        <begin position="6"/>
        <end position="91"/>
    </location>
</feature>
<keyword evidence="1" id="KW-0699">rRNA-binding</keyword>
<accession>A0A916NPQ0</accession>